<dbReference type="AlphaFoldDB" id="A0AAE0FEP0"/>
<reference evidence="1 2" key="1">
    <citation type="journal article" date="2015" name="Genome Biol. Evol.">
        <title>Comparative Genomics of a Bacterivorous Green Alga Reveals Evolutionary Causalities and Consequences of Phago-Mixotrophic Mode of Nutrition.</title>
        <authorList>
            <person name="Burns J.A."/>
            <person name="Paasch A."/>
            <person name="Narechania A."/>
            <person name="Kim E."/>
        </authorList>
    </citation>
    <scope>NUCLEOTIDE SEQUENCE [LARGE SCALE GENOMIC DNA]</scope>
    <source>
        <strain evidence="1 2">PLY_AMNH</strain>
    </source>
</reference>
<feature type="non-terminal residue" evidence="1">
    <location>
        <position position="1"/>
    </location>
</feature>
<dbReference type="InterPro" id="IPR016024">
    <property type="entry name" value="ARM-type_fold"/>
</dbReference>
<dbReference type="Proteomes" id="UP001190700">
    <property type="component" value="Unassembled WGS sequence"/>
</dbReference>
<accession>A0AAE0FEP0</accession>
<organism evidence="1 2">
    <name type="scientific">Cymbomonas tetramitiformis</name>
    <dbReference type="NCBI Taxonomy" id="36881"/>
    <lineage>
        <taxon>Eukaryota</taxon>
        <taxon>Viridiplantae</taxon>
        <taxon>Chlorophyta</taxon>
        <taxon>Pyramimonadophyceae</taxon>
        <taxon>Pyramimonadales</taxon>
        <taxon>Pyramimonadaceae</taxon>
        <taxon>Cymbomonas</taxon>
    </lineage>
</organism>
<sequence>DHIQERVGVGALARIVTKGKMEARAVLDSGSLEAIVAGLTSADPQTQCFAAGALRVMANSKLAALCLRDKAIRRLLDVAQHPSLGVPLSSTGARASAPAAAEPLKARSSGIEIGVQVNAQKEGGREKKRAGVYVRGKPPSKAFGSVWWIRVRLSWSRREILKCKRWQEKYYKHSKVHPYKEQGYLAINAFGTISAKSANSAGKGTSRLLGASS</sequence>
<dbReference type="EMBL" id="LGRX02019751">
    <property type="protein sequence ID" value="KAK3258179.1"/>
    <property type="molecule type" value="Genomic_DNA"/>
</dbReference>
<evidence type="ECO:0000313" key="2">
    <source>
        <dbReference type="Proteomes" id="UP001190700"/>
    </source>
</evidence>
<protein>
    <submittedName>
        <fullName evidence="1">Uncharacterized protein</fullName>
    </submittedName>
</protein>
<dbReference type="SUPFAM" id="SSF48371">
    <property type="entry name" value="ARM repeat"/>
    <property type="match status" value="1"/>
</dbReference>
<gene>
    <name evidence="1" type="ORF">CYMTET_32767</name>
</gene>
<dbReference type="InterPro" id="IPR011989">
    <property type="entry name" value="ARM-like"/>
</dbReference>
<comment type="caution">
    <text evidence="1">The sequence shown here is derived from an EMBL/GenBank/DDBJ whole genome shotgun (WGS) entry which is preliminary data.</text>
</comment>
<proteinExistence type="predicted"/>
<evidence type="ECO:0000313" key="1">
    <source>
        <dbReference type="EMBL" id="KAK3258179.1"/>
    </source>
</evidence>
<name>A0AAE0FEP0_9CHLO</name>
<keyword evidence="2" id="KW-1185">Reference proteome</keyword>
<dbReference type="Gene3D" id="1.25.10.10">
    <property type="entry name" value="Leucine-rich Repeat Variant"/>
    <property type="match status" value="1"/>
</dbReference>